<dbReference type="eggNOG" id="ENOG50336J1">
    <property type="taxonomic scope" value="Bacteria"/>
</dbReference>
<keyword evidence="2" id="KW-1185">Reference proteome</keyword>
<evidence type="ECO:0000313" key="1">
    <source>
        <dbReference type="EMBL" id="ADR20433.1"/>
    </source>
</evidence>
<protein>
    <submittedName>
        <fullName evidence="1">Uncharacterized protein</fullName>
    </submittedName>
</protein>
<dbReference type="KEGG" id="mtt:Ftrac_0427"/>
<proteinExistence type="predicted"/>
<sequence>MFFKNIADIQLKNNTIVTGRKFEKTAGDFEDEIRDLDYNGNGLKKDKAVENANIPNFAQVFYYKIYSRLAIPTQEEFLKTYFDSFVMERNNGNILIENKWYSEEGVKSRMLRTYPSLIRDFHFYLLAENSEKFDQVRFSLFRDVAKGLDLEVKYKGYFFYISLYIDTKRSREFKIKKGDRHDYSQVVEIEMPVKFRELREVGRFYLLGKEHVKLLIERIDKYVQGQ</sequence>
<dbReference type="HOGENOM" id="CLU_1223531_0_0_10"/>
<name>E4TNH6_MARTH</name>
<dbReference type="Proteomes" id="UP000008720">
    <property type="component" value="Chromosome"/>
</dbReference>
<organism evidence="1 2">
    <name type="scientific">Marivirga tractuosa (strain ATCC 23168 / DSM 4126 / NBRC 15989 / NCIMB 1408 / VKM B-1430 / H-43)</name>
    <name type="common">Microscilla tractuosa</name>
    <name type="synonym">Flexibacter tractuosus</name>
    <dbReference type="NCBI Taxonomy" id="643867"/>
    <lineage>
        <taxon>Bacteria</taxon>
        <taxon>Pseudomonadati</taxon>
        <taxon>Bacteroidota</taxon>
        <taxon>Cytophagia</taxon>
        <taxon>Cytophagales</taxon>
        <taxon>Marivirgaceae</taxon>
        <taxon>Marivirga</taxon>
    </lineage>
</organism>
<reference evidence="1 2" key="1">
    <citation type="journal article" date="2011" name="Stand. Genomic Sci.">
        <title>Complete genome sequence of Marivirga tractuosa type strain (H-43).</title>
        <authorList>
            <person name="Pagani I."/>
            <person name="Chertkov O."/>
            <person name="Lapidus A."/>
            <person name="Lucas S."/>
            <person name="Del Rio T.G."/>
            <person name="Tice H."/>
            <person name="Copeland A."/>
            <person name="Cheng J.F."/>
            <person name="Nolan M."/>
            <person name="Saunders E."/>
            <person name="Pitluck S."/>
            <person name="Held B."/>
            <person name="Goodwin L."/>
            <person name="Liolios K."/>
            <person name="Ovchinikova G."/>
            <person name="Ivanova N."/>
            <person name="Mavromatis K."/>
            <person name="Pati A."/>
            <person name="Chen A."/>
            <person name="Palaniappan K."/>
            <person name="Land M."/>
            <person name="Hauser L."/>
            <person name="Jeffries C.D."/>
            <person name="Detter J.C."/>
            <person name="Han C."/>
            <person name="Tapia R."/>
            <person name="Ngatchou-Djao O.D."/>
            <person name="Rohde M."/>
            <person name="Goker M."/>
            <person name="Spring S."/>
            <person name="Sikorski J."/>
            <person name="Woyke T."/>
            <person name="Bristow J."/>
            <person name="Eisen J.A."/>
            <person name="Markowitz V."/>
            <person name="Hugenholtz P."/>
            <person name="Klenk H.P."/>
            <person name="Kyrpides N.C."/>
        </authorList>
    </citation>
    <scope>NUCLEOTIDE SEQUENCE [LARGE SCALE GENOMIC DNA]</scope>
    <source>
        <strain evidence="2">ATCC 23168 / DSM 4126 / NBRC 15989 / NCIMB 1408 / VKM B-1430 / H-43</strain>
    </source>
</reference>
<evidence type="ECO:0000313" key="2">
    <source>
        <dbReference type="Proteomes" id="UP000008720"/>
    </source>
</evidence>
<dbReference type="STRING" id="643867.Ftrac_0427"/>
<accession>E4TNH6</accession>
<dbReference type="AlphaFoldDB" id="E4TNH6"/>
<gene>
    <name evidence="1" type="ordered locus">Ftrac_0427</name>
</gene>
<dbReference type="EMBL" id="CP002349">
    <property type="protein sequence ID" value="ADR20433.1"/>
    <property type="molecule type" value="Genomic_DNA"/>
</dbReference>
<dbReference type="RefSeq" id="WP_013452584.1">
    <property type="nucleotide sequence ID" value="NC_014759.1"/>
</dbReference>
<dbReference type="OrthoDB" id="1274899at2"/>